<evidence type="ECO:0000259" key="3">
    <source>
        <dbReference type="PROSITE" id="PS50893"/>
    </source>
</evidence>
<dbReference type="SUPFAM" id="SSF52540">
    <property type="entry name" value="P-loop containing nucleoside triphosphate hydrolases"/>
    <property type="match status" value="2"/>
</dbReference>
<feature type="domain" description="ABC transporter" evidence="3">
    <location>
        <begin position="273"/>
        <end position="500"/>
    </location>
</feature>
<evidence type="ECO:0000313" key="5">
    <source>
        <dbReference type="Proteomes" id="UP000295197"/>
    </source>
</evidence>
<dbReference type="Gene3D" id="3.40.50.300">
    <property type="entry name" value="P-loop containing nucleotide triphosphate hydrolases"/>
    <property type="match status" value="2"/>
</dbReference>
<name>A0A4R3VZX4_9SPHI</name>
<dbReference type="Pfam" id="PF00005">
    <property type="entry name" value="ABC_tran"/>
    <property type="match status" value="2"/>
</dbReference>
<dbReference type="AlphaFoldDB" id="A0A4R3VZX4"/>
<comment type="caution">
    <text evidence="4">The sequence shown here is derived from an EMBL/GenBank/DDBJ whole genome shotgun (WGS) entry which is preliminary data.</text>
</comment>
<keyword evidence="1" id="KW-0547">Nucleotide-binding</keyword>
<organism evidence="4 5">
    <name type="scientific">Sphingobacterium alimentarium</name>
    <dbReference type="NCBI Taxonomy" id="797292"/>
    <lineage>
        <taxon>Bacteria</taxon>
        <taxon>Pseudomonadati</taxon>
        <taxon>Bacteroidota</taxon>
        <taxon>Sphingobacteriia</taxon>
        <taxon>Sphingobacteriales</taxon>
        <taxon>Sphingobacteriaceae</taxon>
        <taxon>Sphingobacterium</taxon>
    </lineage>
</organism>
<dbReference type="PANTHER" id="PTHR43158:SF2">
    <property type="entry name" value="SKFA PEPTIDE EXPORT ATP-BINDING PROTEIN SKFE"/>
    <property type="match status" value="1"/>
</dbReference>
<sequence>MIPRQVRKDKENKMTEPVAHIDNLTIQYPNNVVLNSLSWPIQKGKNYVIGGTSGSGKTTLAKAIAGLIPSNNAVQLNFDNNLPLPAKVVYISNWYQFTNLEGDRNFYYQQRYNHHQGHDTLTVKAELEHYAQKEKLDFSAIEERIAAFGFEDVQSSQLIELSSGEHKKLQLIRGLWAKPQLLIIDEPYTGLDKNSRIVLNKWLDDLVAEGVQLILITNDNHLPHSINSFAHIVNGKLEKVTSQSEFARDEKRQRKELPAFLREFPQTQYDTIAEMNNIHIRYGKKVVLKDVSWKVNVGEKWLLQGPNGSGKSTLLSLINGDHPQAYGHDLSLFGNKRGSGESIWDIKQKIGIISPEMHWYFDQNATVWHTIASGFYDSIGWFIDVKFHEKKQIEELLEFFDLTDVKHQNLNTLPLGKQRLAMLARTIIKNPPLLVLDEPCQGLDNDQAKYFNDVVDELAEYGKTLIYVGHYESQIPSCLEHRIVLEKGEVKAIENILDTVS</sequence>
<feature type="domain" description="ABC transporter" evidence="3">
    <location>
        <begin position="19"/>
        <end position="259"/>
    </location>
</feature>
<gene>
    <name evidence="4" type="ORF">EDC17_100624</name>
</gene>
<accession>A0A4R3VZX4</accession>
<dbReference type="InterPro" id="IPR003439">
    <property type="entry name" value="ABC_transporter-like_ATP-bd"/>
</dbReference>
<evidence type="ECO:0000256" key="1">
    <source>
        <dbReference type="ARBA" id="ARBA00022741"/>
    </source>
</evidence>
<evidence type="ECO:0000313" key="4">
    <source>
        <dbReference type="EMBL" id="TCV19044.1"/>
    </source>
</evidence>
<dbReference type="GO" id="GO:0005524">
    <property type="term" value="F:ATP binding"/>
    <property type="evidence" value="ECO:0007669"/>
    <property type="project" value="UniProtKB-KW"/>
</dbReference>
<reference evidence="4 5" key="1">
    <citation type="submission" date="2019-03" db="EMBL/GenBank/DDBJ databases">
        <title>Genomic Encyclopedia of Type Strains, Phase IV (KMG-IV): sequencing the most valuable type-strain genomes for metagenomic binning, comparative biology and taxonomic classification.</title>
        <authorList>
            <person name="Goeker M."/>
        </authorList>
    </citation>
    <scope>NUCLEOTIDE SEQUENCE [LARGE SCALE GENOMIC DNA]</scope>
    <source>
        <strain evidence="4 5">DSM 22362</strain>
    </source>
</reference>
<dbReference type="Proteomes" id="UP000295197">
    <property type="component" value="Unassembled WGS sequence"/>
</dbReference>
<dbReference type="SMART" id="SM00382">
    <property type="entry name" value="AAA"/>
    <property type="match status" value="2"/>
</dbReference>
<dbReference type="InterPro" id="IPR003593">
    <property type="entry name" value="AAA+_ATPase"/>
</dbReference>
<keyword evidence="5" id="KW-1185">Reference proteome</keyword>
<dbReference type="GO" id="GO:0016887">
    <property type="term" value="F:ATP hydrolysis activity"/>
    <property type="evidence" value="ECO:0007669"/>
    <property type="project" value="InterPro"/>
</dbReference>
<dbReference type="PANTHER" id="PTHR43158">
    <property type="entry name" value="SKFA PEPTIDE EXPORT ATP-BINDING PROTEIN SKFE"/>
    <property type="match status" value="1"/>
</dbReference>
<evidence type="ECO:0000256" key="2">
    <source>
        <dbReference type="ARBA" id="ARBA00022840"/>
    </source>
</evidence>
<dbReference type="EMBL" id="SMBZ01000006">
    <property type="protein sequence ID" value="TCV19044.1"/>
    <property type="molecule type" value="Genomic_DNA"/>
</dbReference>
<keyword evidence="2 4" id="KW-0067">ATP-binding</keyword>
<proteinExistence type="predicted"/>
<dbReference type="PROSITE" id="PS50893">
    <property type="entry name" value="ABC_TRANSPORTER_2"/>
    <property type="match status" value="2"/>
</dbReference>
<protein>
    <submittedName>
        <fullName evidence="4">Molybdate transport system ATP-binding protein</fullName>
    </submittedName>
</protein>
<dbReference type="InterPro" id="IPR027417">
    <property type="entry name" value="P-loop_NTPase"/>
</dbReference>